<sequence>MAGIWLPIEELACLLDERKTSKRKRPDLSLPHFLKQIGSHSSRRTDSYRTIADLLAASISIEMKLDAIKSPCRSSKALSMIIALTAGELELLQLRIGSLLCERKLGLVVFELQVLDDVFGIVETPHLKLTDDDFINLTAANDAAMIIGAHFCVKEQNVSKVLQAITAVHGFHVALPDSEPAMLPDSCLQPPCKTVANLLPRSCSNVARDKVVKSEEQAPSEPSKNVIKLIYEGDLIVIKDELQKFVNQKNKRYQNINSAVLDALAEMAELYATAEYILMLFDALPMVEAFLDVRVNESYWRLMRALFVALPSFREGSDAFCGLYRKQRNTLTPRLNISKMYEGELERLMTSLRVEGVLSSGWNARQLVNLWLFNIWLNAKLRSKRLVCYCLNSAVVFNMLEELFTPSSPLLKISAPFRSDHHGSVDKPILLGIVEQQMTPAELNTDLIEIPKWRGEAYGRLLLAMCCKRSADQKAVDASRILFKHAIPLLKLGFQDVALHIIYKMVGCPDITINWDKVETSFDQLYQLLAADVLRQDPLTLTVLSAMLKYRDRSRVASVEPRLMLPDVTPETSVDDELSNALATAAGPILPPRSLHAHSSLFFANMS</sequence>
<dbReference type="WBParaSite" id="PSAMB.scaffold676size44055.g8070.t1">
    <property type="protein sequence ID" value="PSAMB.scaffold676size44055.g8070.t1"/>
    <property type="gene ID" value="PSAMB.scaffold676size44055.g8070"/>
</dbReference>
<dbReference type="Proteomes" id="UP000887566">
    <property type="component" value="Unplaced"/>
</dbReference>
<organism evidence="1 2">
    <name type="scientific">Plectus sambesii</name>
    <dbReference type="NCBI Taxonomy" id="2011161"/>
    <lineage>
        <taxon>Eukaryota</taxon>
        <taxon>Metazoa</taxon>
        <taxon>Ecdysozoa</taxon>
        <taxon>Nematoda</taxon>
        <taxon>Chromadorea</taxon>
        <taxon>Plectida</taxon>
        <taxon>Plectina</taxon>
        <taxon>Plectoidea</taxon>
        <taxon>Plectidae</taxon>
        <taxon>Plectus</taxon>
    </lineage>
</organism>
<keyword evidence="1" id="KW-1185">Reference proteome</keyword>
<reference evidence="2" key="1">
    <citation type="submission" date="2022-11" db="UniProtKB">
        <authorList>
            <consortium name="WormBaseParasite"/>
        </authorList>
    </citation>
    <scope>IDENTIFICATION</scope>
</reference>
<accession>A0A914X7Z2</accession>
<evidence type="ECO:0000313" key="2">
    <source>
        <dbReference type="WBParaSite" id="PSAMB.scaffold676size44055.g8070.t1"/>
    </source>
</evidence>
<dbReference type="AlphaFoldDB" id="A0A914X7Z2"/>
<evidence type="ECO:0000313" key="1">
    <source>
        <dbReference type="Proteomes" id="UP000887566"/>
    </source>
</evidence>
<name>A0A914X7Z2_9BILA</name>
<proteinExistence type="predicted"/>
<protein>
    <submittedName>
        <fullName evidence="2">Uncharacterized protein</fullName>
    </submittedName>
</protein>